<evidence type="ECO:0000256" key="4">
    <source>
        <dbReference type="ARBA" id="ARBA00022598"/>
    </source>
</evidence>
<keyword evidence="4" id="KW-0436">Ligase</keyword>
<dbReference type="GO" id="GO:0000302">
    <property type="term" value="P:response to reactive oxygen species"/>
    <property type="evidence" value="ECO:0007669"/>
    <property type="project" value="InterPro"/>
</dbReference>
<comment type="cofactor">
    <cofactor evidence="1">
        <name>Mn(2+)</name>
        <dbReference type="ChEBI" id="CHEBI:29035"/>
    </cofactor>
</comment>
<keyword evidence="6" id="KW-0692">RNA repair</keyword>
<evidence type="ECO:0000256" key="2">
    <source>
        <dbReference type="ARBA" id="ARBA00001946"/>
    </source>
</evidence>
<evidence type="ECO:0000256" key="8">
    <source>
        <dbReference type="ARBA" id="ARBA00034038"/>
    </source>
</evidence>
<dbReference type="InterPro" id="IPR041211">
    <property type="entry name" value="RLIG1"/>
</dbReference>
<reference evidence="12" key="1">
    <citation type="submission" date="2020-04" db="EMBL/GenBank/DDBJ databases">
        <authorList>
            <person name="Neveu A P."/>
        </authorList>
    </citation>
    <scope>NUCLEOTIDE SEQUENCE</scope>
    <source>
        <tissue evidence="12">Whole embryo</tissue>
    </source>
</reference>
<evidence type="ECO:0000256" key="6">
    <source>
        <dbReference type="ARBA" id="ARBA00022800"/>
    </source>
</evidence>
<comment type="cofactor">
    <cofactor evidence="2">
        <name>Mg(2+)</name>
        <dbReference type="ChEBI" id="CHEBI:18420"/>
    </cofactor>
</comment>
<name>A0A6F9D7C4_9ASCI</name>
<dbReference type="GO" id="GO:0005524">
    <property type="term" value="F:ATP binding"/>
    <property type="evidence" value="ECO:0007669"/>
    <property type="project" value="UniProtKB-KW"/>
</dbReference>
<proteinExistence type="evidence at transcript level"/>
<evidence type="ECO:0000256" key="3">
    <source>
        <dbReference type="ARBA" id="ARBA00012724"/>
    </source>
</evidence>
<dbReference type="EC" id="6.5.1.3" evidence="3"/>
<protein>
    <recommendedName>
        <fullName evidence="9">RNA ligase 1</fullName>
        <ecNumber evidence="3">6.5.1.3</ecNumber>
    </recommendedName>
    <alternativeName>
        <fullName evidence="10">RNA ligase</fullName>
    </alternativeName>
</protein>
<dbReference type="GO" id="GO:0003972">
    <property type="term" value="F:RNA ligase (ATP) activity"/>
    <property type="evidence" value="ECO:0007669"/>
    <property type="project" value="UniProtKB-EC"/>
</dbReference>
<evidence type="ECO:0000256" key="7">
    <source>
        <dbReference type="ARBA" id="ARBA00022840"/>
    </source>
</evidence>
<organism evidence="12">
    <name type="scientific">Phallusia mammillata</name>
    <dbReference type="NCBI Taxonomy" id="59560"/>
    <lineage>
        <taxon>Eukaryota</taxon>
        <taxon>Metazoa</taxon>
        <taxon>Chordata</taxon>
        <taxon>Tunicata</taxon>
        <taxon>Ascidiacea</taxon>
        <taxon>Phlebobranchia</taxon>
        <taxon>Ascidiidae</taxon>
        <taxon>Phallusia</taxon>
    </lineage>
</organism>
<evidence type="ECO:0000256" key="5">
    <source>
        <dbReference type="ARBA" id="ARBA00022741"/>
    </source>
</evidence>
<evidence type="ECO:0000256" key="9">
    <source>
        <dbReference type="ARBA" id="ARBA00035168"/>
    </source>
</evidence>
<dbReference type="EMBL" id="LR783430">
    <property type="protein sequence ID" value="CAB3226513.1"/>
    <property type="molecule type" value="mRNA"/>
</dbReference>
<keyword evidence="5" id="KW-0547">Nucleotide-binding</keyword>
<accession>A0A6F9D7C4</accession>
<comment type="catalytic activity">
    <reaction evidence="8">
        <text>ATP + (ribonucleotide)n-3'-hydroxyl + 5'-phospho-(ribonucleotide)m = (ribonucleotide)n+m + AMP + diphosphate.</text>
        <dbReference type="EC" id="6.5.1.3"/>
    </reaction>
</comment>
<evidence type="ECO:0000256" key="1">
    <source>
        <dbReference type="ARBA" id="ARBA00001936"/>
    </source>
</evidence>
<keyword evidence="7" id="KW-0067">ATP-binding</keyword>
<evidence type="ECO:0000313" key="12">
    <source>
        <dbReference type="EMBL" id="CAB3226513.1"/>
    </source>
</evidence>
<dbReference type="PANTHER" id="PTHR31219:SF2">
    <property type="entry name" value="RNA LIGASE 1"/>
    <property type="match status" value="1"/>
</dbReference>
<dbReference type="PANTHER" id="PTHR31219">
    <property type="entry name" value="CHROMOSOME 28 C12ORF29 HOMOLOG"/>
    <property type="match status" value="1"/>
</dbReference>
<dbReference type="GO" id="GO:0042245">
    <property type="term" value="P:RNA repair"/>
    <property type="evidence" value="ECO:0007669"/>
    <property type="project" value="UniProtKB-KW"/>
</dbReference>
<comment type="function">
    <text evidence="11">Functions as an RNA ligase, in vitro. The ligation reaction entails three nucleotidyl transfer steps. In the first step, the RNA ligase reacts with ATP in the absence of nucleic acid to form a covalent ligase-AMP intermediate and release pyrophosphate. In step 2, the ligase-AMP binds to the nucleic acid and transfers the adenylate to the 5'-PO4 terminus to form an adenylylated intermediate. In step 3, the RNA ligase directs the attack of the 3'-OH on the 5'-phosphoanhydride linkage, resulting in a repaired 3'-5' phosphodiester and release of AMP. Exhibits selectivity for single-stranded RNA substrates and may not have nick-sealing activity on double-stranded DNA-RNA hybrids. May play a role in maintaining RNA integrity under stress conditions, for example in response to reactive oxygen species (ROS).</text>
</comment>
<dbReference type="AlphaFoldDB" id="A0A6F9D7C4"/>
<evidence type="ECO:0000256" key="11">
    <source>
        <dbReference type="ARBA" id="ARBA00045151"/>
    </source>
</evidence>
<dbReference type="Pfam" id="PF17720">
    <property type="entry name" value="RLIG1"/>
    <property type="match status" value="1"/>
</dbReference>
<gene>
    <name evidence="12" type="primary">C12orf29</name>
</gene>
<evidence type="ECO:0000256" key="10">
    <source>
        <dbReference type="ARBA" id="ARBA00035432"/>
    </source>
</evidence>
<sequence length="361" mass="41210">MKNGVQGKIQCIFKCVAEELPSKKRVGQNYRIVATKEISKTALSSNLETAIATEKLDGTCCYVKEYQGKLALWARLDRKPNKKSDKRFKKFQQEKRNWNANGKEGTEPRFIWKYPDDMKEVPASWMPAHNVDIDKSNGYPIPDENGHIPGWVPISHDKRQYCWHHSVVIDSNQLALVLQSIDGASESGESCSNGLEIKVKHLSELDGMTLELIGTNINGNPYGLGSKTCPMHLLSVHGDIKAEHVPMPLEHEHIFEWFQNKHKRGSCGNVEGIVWHCKDNTMYKVHRHHLGLIWPLHQSGEALSETEIPNLCTRHVHFNSCLLQNINSDILQANSQFHIVKNMHMRHFESLRSLKWNIAES</sequence>